<evidence type="ECO:0000313" key="3">
    <source>
        <dbReference type="Proteomes" id="UP000295388"/>
    </source>
</evidence>
<dbReference type="SUPFAM" id="SSF53474">
    <property type="entry name" value="alpha/beta-Hydrolases"/>
    <property type="match status" value="1"/>
</dbReference>
<dbReference type="GO" id="GO:0016020">
    <property type="term" value="C:membrane"/>
    <property type="evidence" value="ECO:0007669"/>
    <property type="project" value="TreeGrafter"/>
</dbReference>
<reference evidence="2 3" key="1">
    <citation type="submission" date="2019-03" db="EMBL/GenBank/DDBJ databases">
        <title>Genomic Encyclopedia of Type Strains, Phase III (KMG-III): the genomes of soil and plant-associated and newly described type strains.</title>
        <authorList>
            <person name="Whitman W."/>
        </authorList>
    </citation>
    <scope>NUCLEOTIDE SEQUENCE [LARGE SCALE GENOMIC DNA]</scope>
    <source>
        <strain evidence="2 3">VKM Ac-2527</strain>
    </source>
</reference>
<evidence type="ECO:0000259" key="1">
    <source>
        <dbReference type="Pfam" id="PF00561"/>
    </source>
</evidence>
<comment type="caution">
    <text evidence="2">The sequence shown here is derived from an EMBL/GenBank/DDBJ whole genome shotgun (WGS) entry which is preliminary data.</text>
</comment>
<organism evidence="2 3">
    <name type="scientific">Kribbella caucasensis</name>
    <dbReference type="NCBI Taxonomy" id="2512215"/>
    <lineage>
        <taxon>Bacteria</taxon>
        <taxon>Bacillati</taxon>
        <taxon>Actinomycetota</taxon>
        <taxon>Actinomycetes</taxon>
        <taxon>Propionibacteriales</taxon>
        <taxon>Kribbellaceae</taxon>
        <taxon>Kribbella</taxon>
    </lineage>
</organism>
<dbReference type="PANTHER" id="PTHR43798:SF27">
    <property type="entry name" value="HYDROLASE ALPHA_BETA HYDROLASE FOLD FAMILY"/>
    <property type="match status" value="1"/>
</dbReference>
<dbReference type="OrthoDB" id="3771266at2"/>
<evidence type="ECO:0000313" key="2">
    <source>
        <dbReference type="EMBL" id="TDO29463.1"/>
    </source>
</evidence>
<keyword evidence="3" id="KW-1185">Reference proteome</keyword>
<dbReference type="RefSeq" id="WP_133805941.1">
    <property type="nucleotide sequence ID" value="NZ_SNWQ01000049.1"/>
</dbReference>
<dbReference type="InterPro" id="IPR050266">
    <property type="entry name" value="AB_hydrolase_sf"/>
</dbReference>
<sequence>MPTFAATDGVELSYRVVGEGKLDPVVCVPGGPMQASVYLGDLGGLDAHRPLVMLDLRGTGGSGAPAGEASYRCDRQVADVEALREQLGLERMNLLGHSAGASLVVAYAATYPERVGSLALITPSPRPVGIDVQADTRREILALRKGEPWHEAAAAAFEEIAAGRGQESHWNAVAPMAYGRWDDVARAHLAAEASQRNNAAAAIYYADGAFDPPAIRAALAKVDAPVLLIAGELDWGTPPTAAAEFATLFPNAHLVVQPNTSHFPWLDAPEPFVTTITGFWADQGR</sequence>
<dbReference type="Gene3D" id="3.40.50.1820">
    <property type="entry name" value="alpha/beta hydrolase"/>
    <property type="match status" value="1"/>
</dbReference>
<proteinExistence type="predicted"/>
<name>A0A4R6J2I9_9ACTN</name>
<dbReference type="PANTHER" id="PTHR43798">
    <property type="entry name" value="MONOACYLGLYCEROL LIPASE"/>
    <property type="match status" value="1"/>
</dbReference>
<dbReference type="PRINTS" id="PR00111">
    <property type="entry name" value="ABHYDROLASE"/>
</dbReference>
<gene>
    <name evidence="2" type="ORF">EV643_1496</name>
</gene>
<dbReference type="InterPro" id="IPR029058">
    <property type="entry name" value="AB_hydrolase_fold"/>
</dbReference>
<protein>
    <submittedName>
        <fullName evidence="2">Pimeloyl-ACP methyl ester carboxylesterase</fullName>
    </submittedName>
</protein>
<accession>A0A4R6J2I9</accession>
<feature type="domain" description="AB hydrolase-1" evidence="1">
    <location>
        <begin position="24"/>
        <end position="268"/>
    </location>
</feature>
<dbReference type="Pfam" id="PF00561">
    <property type="entry name" value="Abhydrolase_1"/>
    <property type="match status" value="1"/>
</dbReference>
<dbReference type="Proteomes" id="UP000295388">
    <property type="component" value="Unassembled WGS sequence"/>
</dbReference>
<dbReference type="AlphaFoldDB" id="A0A4R6J2I9"/>
<dbReference type="InterPro" id="IPR000073">
    <property type="entry name" value="AB_hydrolase_1"/>
</dbReference>
<dbReference type="EMBL" id="SNWQ01000049">
    <property type="protein sequence ID" value="TDO29463.1"/>
    <property type="molecule type" value="Genomic_DNA"/>
</dbReference>
<dbReference type="GO" id="GO:0003824">
    <property type="term" value="F:catalytic activity"/>
    <property type="evidence" value="ECO:0007669"/>
    <property type="project" value="UniProtKB-ARBA"/>
</dbReference>